<comment type="caution">
    <text evidence="8">The sequence shown here is derived from an EMBL/GenBank/DDBJ whole genome shotgun (WGS) entry which is preliminary data.</text>
</comment>
<dbReference type="InterPro" id="IPR014777">
    <property type="entry name" value="4pyrrole_Mease_sub1"/>
</dbReference>
<comment type="subcellular location">
    <subcellularLocation>
        <location evidence="6">Cytoplasm</location>
    </subcellularLocation>
</comment>
<dbReference type="PATRIC" id="fig|1618647.3.peg.327"/>
<dbReference type="InterPro" id="IPR008189">
    <property type="entry name" value="rRNA_ssu_MeTfrase_I"/>
</dbReference>
<sequence length="228" mass="25197">MPKLFIIATPIGNLGDITLRAIETLKSVDFVLAEDTRVTKKLLSHLGISKPLIPFQEYSSPKILEKILKMLEEGKDLALVTDAGTPGISDPGQRLINYLTIGLLSGLSNPIAVVAIPGPSSLAAMISLSDIDLSEFTFLGFPPHKKGRETFFKKISGSELPVVLFESPHRILKTLSQLQKFCGERHVNIGRELTKMYEEVFRGTLSEAEKYFTGEKQRGEFVIILGNR</sequence>
<evidence type="ECO:0000256" key="1">
    <source>
        <dbReference type="ARBA" id="ARBA00022490"/>
    </source>
</evidence>
<dbReference type="NCBIfam" id="TIGR00096">
    <property type="entry name" value="16S rRNA (cytidine(1402)-2'-O)-methyltransferase"/>
    <property type="match status" value="1"/>
</dbReference>
<dbReference type="Gene3D" id="3.30.950.10">
    <property type="entry name" value="Methyltransferase, Cobalt-precorrin-4 Transmethylase, Domain 2"/>
    <property type="match status" value="1"/>
</dbReference>
<dbReference type="InterPro" id="IPR014776">
    <property type="entry name" value="4pyrrole_Mease_sub2"/>
</dbReference>
<protein>
    <recommendedName>
        <fullName evidence="6">Ribosomal RNA small subunit methyltransferase I</fullName>
        <ecNumber evidence="6">2.1.1.198</ecNumber>
    </recommendedName>
    <alternativeName>
        <fullName evidence="6">16S rRNA 2'-O-ribose C1402 methyltransferase</fullName>
    </alternativeName>
    <alternativeName>
        <fullName evidence="6">rRNA (cytidine-2'-O-)-methyltransferase RsmI</fullName>
    </alternativeName>
</protein>
<comment type="function">
    <text evidence="6">Catalyzes the 2'-O-methylation of the ribose of cytidine 1402 (C1402) in 16S rRNA.</text>
</comment>
<evidence type="ECO:0000313" key="9">
    <source>
        <dbReference type="Proteomes" id="UP000034736"/>
    </source>
</evidence>
<dbReference type="HAMAP" id="MF_01877">
    <property type="entry name" value="16SrRNA_methyltr_I"/>
    <property type="match status" value="1"/>
</dbReference>
<organism evidence="8 9">
    <name type="scientific">Candidatus Giovannonibacteria bacterium GW2011_GWA2_44_13b</name>
    <dbReference type="NCBI Taxonomy" id="1618647"/>
    <lineage>
        <taxon>Bacteria</taxon>
        <taxon>Candidatus Giovannoniibacteriota</taxon>
    </lineage>
</organism>
<keyword evidence="1 6" id="KW-0963">Cytoplasm</keyword>
<dbReference type="Gene3D" id="3.40.1010.10">
    <property type="entry name" value="Cobalt-precorrin-4 Transmethylase, Domain 1"/>
    <property type="match status" value="1"/>
</dbReference>
<keyword evidence="2 6" id="KW-0698">rRNA processing</keyword>
<dbReference type="AlphaFoldDB" id="A0A0G1JC69"/>
<dbReference type="PANTHER" id="PTHR46111:SF1">
    <property type="entry name" value="RIBOSOMAL RNA SMALL SUBUNIT METHYLTRANSFERASE I"/>
    <property type="match status" value="1"/>
</dbReference>
<dbReference type="STRING" id="1618647.UW30_C0006G0014"/>
<evidence type="ECO:0000256" key="6">
    <source>
        <dbReference type="HAMAP-Rule" id="MF_01877"/>
    </source>
</evidence>
<evidence type="ECO:0000259" key="7">
    <source>
        <dbReference type="Pfam" id="PF00590"/>
    </source>
</evidence>
<dbReference type="Pfam" id="PF00590">
    <property type="entry name" value="TP_methylase"/>
    <property type="match status" value="1"/>
</dbReference>
<dbReference type="CDD" id="cd11648">
    <property type="entry name" value="RsmI"/>
    <property type="match status" value="1"/>
</dbReference>
<keyword evidence="4 6" id="KW-0808">Transferase</keyword>
<dbReference type="PIRSF" id="PIRSF005917">
    <property type="entry name" value="MTase_YraL"/>
    <property type="match status" value="1"/>
</dbReference>
<dbReference type="InterPro" id="IPR035996">
    <property type="entry name" value="4pyrrol_Methylase_sf"/>
</dbReference>
<evidence type="ECO:0000256" key="4">
    <source>
        <dbReference type="ARBA" id="ARBA00022679"/>
    </source>
</evidence>
<keyword evidence="5 6" id="KW-0949">S-adenosyl-L-methionine</keyword>
<keyword evidence="3 6" id="KW-0489">Methyltransferase</keyword>
<comment type="similarity">
    <text evidence="6">Belongs to the methyltransferase superfamily. RsmI family.</text>
</comment>
<gene>
    <name evidence="6" type="primary">rsmI</name>
    <name evidence="8" type="ORF">UW30_C0006G0014</name>
</gene>
<dbReference type="SUPFAM" id="SSF53790">
    <property type="entry name" value="Tetrapyrrole methylase"/>
    <property type="match status" value="1"/>
</dbReference>
<reference evidence="8 9" key="1">
    <citation type="journal article" date="2015" name="Nature">
        <title>rRNA introns, odd ribosomes, and small enigmatic genomes across a large radiation of phyla.</title>
        <authorList>
            <person name="Brown C.T."/>
            <person name="Hug L.A."/>
            <person name="Thomas B.C."/>
            <person name="Sharon I."/>
            <person name="Castelle C.J."/>
            <person name="Singh A."/>
            <person name="Wilkins M.J."/>
            <person name="Williams K.H."/>
            <person name="Banfield J.F."/>
        </authorList>
    </citation>
    <scope>NUCLEOTIDE SEQUENCE [LARGE SCALE GENOMIC DNA]</scope>
</reference>
<evidence type="ECO:0000313" key="8">
    <source>
        <dbReference type="EMBL" id="KKT41587.1"/>
    </source>
</evidence>
<comment type="catalytic activity">
    <reaction evidence="6">
        <text>cytidine(1402) in 16S rRNA + S-adenosyl-L-methionine = 2'-O-methylcytidine(1402) in 16S rRNA + S-adenosyl-L-homocysteine + H(+)</text>
        <dbReference type="Rhea" id="RHEA:42924"/>
        <dbReference type="Rhea" id="RHEA-COMP:10285"/>
        <dbReference type="Rhea" id="RHEA-COMP:10286"/>
        <dbReference type="ChEBI" id="CHEBI:15378"/>
        <dbReference type="ChEBI" id="CHEBI:57856"/>
        <dbReference type="ChEBI" id="CHEBI:59789"/>
        <dbReference type="ChEBI" id="CHEBI:74495"/>
        <dbReference type="ChEBI" id="CHEBI:82748"/>
        <dbReference type="EC" id="2.1.1.198"/>
    </reaction>
</comment>
<evidence type="ECO:0000256" key="3">
    <source>
        <dbReference type="ARBA" id="ARBA00022603"/>
    </source>
</evidence>
<feature type="domain" description="Tetrapyrrole methylase" evidence="7">
    <location>
        <begin position="3"/>
        <end position="208"/>
    </location>
</feature>
<dbReference type="EC" id="2.1.1.198" evidence="6"/>
<evidence type="ECO:0000256" key="2">
    <source>
        <dbReference type="ARBA" id="ARBA00022552"/>
    </source>
</evidence>
<dbReference type="InterPro" id="IPR000878">
    <property type="entry name" value="4pyrrol_Mease"/>
</dbReference>
<dbReference type="GO" id="GO:0070677">
    <property type="term" value="F:rRNA (cytosine-2'-O-)-methyltransferase activity"/>
    <property type="evidence" value="ECO:0007669"/>
    <property type="project" value="UniProtKB-UniRule"/>
</dbReference>
<name>A0A0G1JC69_9BACT</name>
<evidence type="ECO:0000256" key="5">
    <source>
        <dbReference type="ARBA" id="ARBA00022691"/>
    </source>
</evidence>
<dbReference type="Proteomes" id="UP000034736">
    <property type="component" value="Unassembled WGS sequence"/>
</dbReference>
<accession>A0A0G1JC69</accession>
<dbReference type="GO" id="GO:0005737">
    <property type="term" value="C:cytoplasm"/>
    <property type="evidence" value="ECO:0007669"/>
    <property type="project" value="UniProtKB-SubCell"/>
</dbReference>
<proteinExistence type="inferred from homology"/>
<dbReference type="EMBL" id="LCHU01000006">
    <property type="protein sequence ID" value="KKT41587.1"/>
    <property type="molecule type" value="Genomic_DNA"/>
</dbReference>
<dbReference type="PANTHER" id="PTHR46111">
    <property type="entry name" value="RIBOSOMAL RNA SMALL SUBUNIT METHYLTRANSFERASE I"/>
    <property type="match status" value="1"/>
</dbReference>